<evidence type="ECO:0000259" key="3">
    <source>
        <dbReference type="Pfam" id="PF03816"/>
    </source>
</evidence>
<sequence>MNRRPRSISVSGKPAWRLPASFQRLRALRGRWWAYRYWLLLALPVVALGTAVGLYVYTVTHSGTFTGSAVAARPPASARPFAWPLRLTGRVNILLIGVDVTISERRQVLPIARSDTLMLVSLDPQRARINVLSIPRDTFTVIPRFGPDRINAAYAAGGPRLTIQTVEDLLGVPVHYYVKLGPSSFGQIVDAMGGVEVDVEKDMTYTDWWANLYIDLKKGRQLLSGDQAMQYMRFRHDEEGDIGRVRRQQQVFLAISQKIRSPAMILSSPRLLQAFVQHTQTNLSVSELITLGVFAARLRIPDIHTATLPGETGPIYVYLDEAQMRQIVAEMFLGVNSQTLASTAVEVLNASGVPGLARQTAQRLERLGFRIVRVEAAAQLAQTTTVIDRTGRPEVARALAELLGRKPVTYEPGSGADITIVVAQDLIALDPVKVSQKRN</sequence>
<feature type="domain" description="LytR/CpsA/Psr regulator C-terminal" evidence="4">
    <location>
        <begin position="343"/>
        <end position="425"/>
    </location>
</feature>
<dbReference type="Pfam" id="PF03816">
    <property type="entry name" value="LytR_cpsA_psr"/>
    <property type="match status" value="1"/>
</dbReference>
<evidence type="ECO:0000259" key="4">
    <source>
        <dbReference type="Pfam" id="PF13399"/>
    </source>
</evidence>
<keyword evidence="2" id="KW-1133">Transmembrane helix</keyword>
<feature type="transmembrane region" description="Helical" evidence="2">
    <location>
        <begin position="34"/>
        <end position="57"/>
    </location>
</feature>
<evidence type="ECO:0000256" key="2">
    <source>
        <dbReference type="SAM" id="Phobius"/>
    </source>
</evidence>
<comment type="caution">
    <text evidence="5">The sequence shown here is derived from an EMBL/GenBank/DDBJ whole genome shotgun (WGS) entry which is preliminary data.</text>
</comment>
<evidence type="ECO:0000313" key="5">
    <source>
        <dbReference type="EMBL" id="TMI76546.1"/>
    </source>
</evidence>
<dbReference type="PANTHER" id="PTHR33392:SF6">
    <property type="entry name" value="POLYISOPRENYL-TEICHOIC ACID--PEPTIDOGLYCAN TEICHOIC ACID TRANSFERASE TAGU"/>
    <property type="match status" value="1"/>
</dbReference>
<dbReference type="NCBIfam" id="TIGR00350">
    <property type="entry name" value="lytR_cpsA_psr"/>
    <property type="match status" value="1"/>
</dbReference>
<evidence type="ECO:0000256" key="1">
    <source>
        <dbReference type="ARBA" id="ARBA00006068"/>
    </source>
</evidence>
<dbReference type="AlphaFoldDB" id="A0A537J0L2"/>
<evidence type="ECO:0000313" key="6">
    <source>
        <dbReference type="Proteomes" id="UP000318834"/>
    </source>
</evidence>
<keyword evidence="2" id="KW-0472">Membrane</keyword>
<proteinExistence type="inferred from homology"/>
<comment type="similarity">
    <text evidence="1">Belongs to the LytR/CpsA/Psr (LCP) family.</text>
</comment>
<dbReference type="InterPro" id="IPR027381">
    <property type="entry name" value="LytR/CpsA/Psr_C"/>
</dbReference>
<dbReference type="Gene3D" id="3.30.70.2390">
    <property type="match status" value="1"/>
</dbReference>
<dbReference type="PANTHER" id="PTHR33392">
    <property type="entry name" value="POLYISOPRENYL-TEICHOIC ACID--PEPTIDOGLYCAN TEICHOIC ACID TRANSFERASE TAGU"/>
    <property type="match status" value="1"/>
</dbReference>
<dbReference type="Proteomes" id="UP000318834">
    <property type="component" value="Unassembled WGS sequence"/>
</dbReference>
<dbReference type="InterPro" id="IPR050922">
    <property type="entry name" value="LytR/CpsA/Psr_CW_biosynth"/>
</dbReference>
<reference evidence="5 6" key="1">
    <citation type="journal article" date="2019" name="Nat. Microbiol.">
        <title>Mediterranean grassland soil C-N compound turnover is dependent on rainfall and depth, and is mediated by genomically divergent microorganisms.</title>
        <authorList>
            <person name="Diamond S."/>
            <person name="Andeer P.F."/>
            <person name="Li Z."/>
            <person name="Crits-Christoph A."/>
            <person name="Burstein D."/>
            <person name="Anantharaman K."/>
            <person name="Lane K.R."/>
            <person name="Thomas B.C."/>
            <person name="Pan C."/>
            <person name="Northen T.R."/>
            <person name="Banfield J.F."/>
        </authorList>
    </citation>
    <scope>NUCLEOTIDE SEQUENCE [LARGE SCALE GENOMIC DNA]</scope>
    <source>
        <strain evidence="5">NP_8</strain>
    </source>
</reference>
<feature type="domain" description="Cell envelope-related transcriptional attenuator" evidence="3">
    <location>
        <begin position="113"/>
        <end position="260"/>
    </location>
</feature>
<keyword evidence="2" id="KW-0812">Transmembrane</keyword>
<gene>
    <name evidence="5" type="ORF">E6H05_03380</name>
</gene>
<organism evidence="5 6">
    <name type="scientific">Candidatus Segetimicrobium genomatis</name>
    <dbReference type="NCBI Taxonomy" id="2569760"/>
    <lineage>
        <taxon>Bacteria</taxon>
        <taxon>Bacillati</taxon>
        <taxon>Candidatus Sysuimicrobiota</taxon>
        <taxon>Candidatus Sysuimicrobiia</taxon>
        <taxon>Candidatus Sysuimicrobiales</taxon>
        <taxon>Candidatus Segetimicrobiaceae</taxon>
        <taxon>Candidatus Segetimicrobium</taxon>
    </lineage>
</organism>
<name>A0A537J0L2_9BACT</name>
<dbReference type="Pfam" id="PF13399">
    <property type="entry name" value="LytR_C"/>
    <property type="match status" value="1"/>
</dbReference>
<dbReference type="InterPro" id="IPR004474">
    <property type="entry name" value="LytR_CpsA_psr"/>
</dbReference>
<protein>
    <submittedName>
        <fullName evidence="5">LytR family transcriptional regulator</fullName>
    </submittedName>
</protein>
<dbReference type="Gene3D" id="3.40.630.190">
    <property type="entry name" value="LCP protein"/>
    <property type="match status" value="1"/>
</dbReference>
<accession>A0A537J0L2</accession>
<dbReference type="EMBL" id="VBAP01000018">
    <property type="protein sequence ID" value="TMI76546.1"/>
    <property type="molecule type" value="Genomic_DNA"/>
</dbReference>